<evidence type="ECO:0000259" key="2">
    <source>
        <dbReference type="Pfam" id="PF24883"/>
    </source>
</evidence>
<protein>
    <recommendedName>
        <fullName evidence="2">Nephrocystin 3-like N-terminal domain-containing protein</fullName>
    </recommendedName>
</protein>
<keyword evidence="4" id="KW-1185">Reference proteome</keyword>
<dbReference type="RefSeq" id="XP_056475137.1">
    <property type="nucleotide sequence ID" value="XM_056618978.1"/>
</dbReference>
<evidence type="ECO:0000313" key="4">
    <source>
        <dbReference type="Proteomes" id="UP001149074"/>
    </source>
</evidence>
<reference evidence="3" key="2">
    <citation type="journal article" date="2023" name="IMA Fungus">
        <title>Comparative genomic study of the Penicillium genus elucidates a diverse pangenome and 15 lateral gene transfer events.</title>
        <authorList>
            <person name="Petersen C."/>
            <person name="Sorensen T."/>
            <person name="Nielsen M.R."/>
            <person name="Sondergaard T.E."/>
            <person name="Sorensen J.L."/>
            <person name="Fitzpatrick D.A."/>
            <person name="Frisvad J.C."/>
            <person name="Nielsen K.L."/>
        </authorList>
    </citation>
    <scope>NUCLEOTIDE SEQUENCE</scope>
    <source>
        <strain evidence="3">IBT 30761</strain>
    </source>
</reference>
<dbReference type="Pfam" id="PF24883">
    <property type="entry name" value="NPHP3_N"/>
    <property type="match status" value="1"/>
</dbReference>
<dbReference type="OrthoDB" id="4368006at2759"/>
<comment type="caution">
    <text evidence="3">The sequence shown here is derived from an EMBL/GenBank/DDBJ whole genome shotgun (WGS) entry which is preliminary data.</text>
</comment>
<dbReference type="EMBL" id="JAPQKI010000005">
    <property type="protein sequence ID" value="KAJ5099483.1"/>
    <property type="molecule type" value="Genomic_DNA"/>
</dbReference>
<proteinExistence type="predicted"/>
<dbReference type="InterPro" id="IPR056884">
    <property type="entry name" value="NPHP3-like_N"/>
</dbReference>
<dbReference type="Proteomes" id="UP001149074">
    <property type="component" value="Unassembled WGS sequence"/>
</dbReference>
<evidence type="ECO:0000256" key="1">
    <source>
        <dbReference type="ARBA" id="ARBA00022737"/>
    </source>
</evidence>
<gene>
    <name evidence="3" type="ORF">N7532_006484</name>
</gene>
<organism evidence="3 4">
    <name type="scientific">Penicillium argentinense</name>
    <dbReference type="NCBI Taxonomy" id="1131581"/>
    <lineage>
        <taxon>Eukaryota</taxon>
        <taxon>Fungi</taxon>
        <taxon>Dikarya</taxon>
        <taxon>Ascomycota</taxon>
        <taxon>Pezizomycotina</taxon>
        <taxon>Eurotiomycetes</taxon>
        <taxon>Eurotiomycetidae</taxon>
        <taxon>Eurotiales</taxon>
        <taxon>Aspergillaceae</taxon>
        <taxon>Penicillium</taxon>
    </lineage>
</organism>
<name>A0A9W9FFZ1_9EURO</name>
<sequence length="209" mass="24217">MEEQHSQDDLMAFCRPGCGNPVLAKVLIDEKLLDDGSATVYYFFKDNKESDLFREHASKAIDHYGSGLRADFDALWNLWTIAIFDPSNQDVVCVIDALDECRQPDRHRLIAELDRFYTFSPERSRIGPKVKFLIMSRPYGDIERRYGRLTNRFPTIRLAGEEEWVNISQEIGLVMQVKVDETVEERGLSDEIRKALKSQFSETRNTTFL</sequence>
<dbReference type="AlphaFoldDB" id="A0A9W9FFZ1"/>
<keyword evidence="1" id="KW-0677">Repeat</keyword>
<reference evidence="3" key="1">
    <citation type="submission" date="2022-11" db="EMBL/GenBank/DDBJ databases">
        <authorList>
            <person name="Petersen C."/>
        </authorList>
    </citation>
    <scope>NUCLEOTIDE SEQUENCE</scope>
    <source>
        <strain evidence="3">IBT 30761</strain>
    </source>
</reference>
<evidence type="ECO:0000313" key="3">
    <source>
        <dbReference type="EMBL" id="KAJ5099483.1"/>
    </source>
</evidence>
<accession>A0A9W9FFZ1</accession>
<feature type="domain" description="Nephrocystin 3-like N-terminal" evidence="2">
    <location>
        <begin position="53"/>
        <end position="137"/>
    </location>
</feature>
<dbReference type="GeneID" id="81357957"/>